<gene>
    <name evidence="10" type="ORF">J2W55_001597</name>
</gene>
<dbReference type="InterPro" id="IPR051167">
    <property type="entry name" value="Prolyl_oligopep/macrocyclase"/>
</dbReference>
<feature type="chain" id="PRO_5045174284" description="prolyl oligopeptidase" evidence="7">
    <location>
        <begin position="21"/>
        <end position="706"/>
    </location>
</feature>
<evidence type="ECO:0000256" key="7">
    <source>
        <dbReference type="SAM" id="SignalP"/>
    </source>
</evidence>
<keyword evidence="6" id="KW-0720">Serine protease</keyword>
<dbReference type="Proteomes" id="UP001247620">
    <property type="component" value="Unassembled WGS sequence"/>
</dbReference>
<evidence type="ECO:0000256" key="1">
    <source>
        <dbReference type="ARBA" id="ARBA00001070"/>
    </source>
</evidence>
<dbReference type="PRINTS" id="PR00862">
    <property type="entry name" value="PROLIGOPTASE"/>
</dbReference>
<dbReference type="InterPro" id="IPR029058">
    <property type="entry name" value="AB_hydrolase_fold"/>
</dbReference>
<keyword evidence="7" id="KW-0732">Signal</keyword>
<dbReference type="PANTHER" id="PTHR42881:SF2">
    <property type="entry name" value="PROLYL ENDOPEPTIDASE"/>
    <property type="match status" value="1"/>
</dbReference>
<name>A0ABU1T8M8_9SPHI</name>
<dbReference type="EC" id="3.4.21.26" evidence="3"/>
<accession>A0ABU1T8M8</accession>
<reference evidence="10 11" key="1">
    <citation type="submission" date="2023-07" db="EMBL/GenBank/DDBJ databases">
        <title>Sorghum-associated microbial communities from plants grown in Nebraska, USA.</title>
        <authorList>
            <person name="Schachtman D."/>
        </authorList>
    </citation>
    <scope>NUCLEOTIDE SEQUENCE [LARGE SCALE GENOMIC DNA]</scope>
    <source>
        <strain evidence="10 11">3262</strain>
    </source>
</reference>
<proteinExistence type="inferred from homology"/>
<organism evidence="10 11">
    <name type="scientific">Mucilaginibacter pocheonensis</name>
    <dbReference type="NCBI Taxonomy" id="398050"/>
    <lineage>
        <taxon>Bacteria</taxon>
        <taxon>Pseudomonadati</taxon>
        <taxon>Bacteroidota</taxon>
        <taxon>Sphingobacteriia</taxon>
        <taxon>Sphingobacteriales</taxon>
        <taxon>Sphingobacteriaceae</taxon>
        <taxon>Mucilaginibacter</taxon>
    </lineage>
</organism>
<feature type="signal peptide" evidence="7">
    <location>
        <begin position="1"/>
        <end position="20"/>
    </location>
</feature>
<evidence type="ECO:0000256" key="6">
    <source>
        <dbReference type="ARBA" id="ARBA00022825"/>
    </source>
</evidence>
<keyword evidence="4" id="KW-0645">Protease</keyword>
<evidence type="ECO:0000259" key="8">
    <source>
        <dbReference type="Pfam" id="PF00326"/>
    </source>
</evidence>
<dbReference type="PANTHER" id="PTHR42881">
    <property type="entry name" value="PROLYL ENDOPEPTIDASE"/>
    <property type="match status" value="1"/>
</dbReference>
<dbReference type="EMBL" id="JAVDUU010000002">
    <property type="protein sequence ID" value="MDR6941755.1"/>
    <property type="molecule type" value="Genomic_DNA"/>
</dbReference>
<dbReference type="Gene3D" id="2.130.10.120">
    <property type="entry name" value="Prolyl oligopeptidase, N-terminal domain"/>
    <property type="match status" value="1"/>
</dbReference>
<dbReference type="Gene3D" id="3.40.50.1820">
    <property type="entry name" value="alpha/beta hydrolase"/>
    <property type="match status" value="1"/>
</dbReference>
<dbReference type="InterPro" id="IPR002470">
    <property type="entry name" value="Peptidase_S9A"/>
</dbReference>
<dbReference type="SUPFAM" id="SSF50993">
    <property type="entry name" value="Peptidase/esterase 'gauge' domain"/>
    <property type="match status" value="1"/>
</dbReference>
<evidence type="ECO:0000256" key="5">
    <source>
        <dbReference type="ARBA" id="ARBA00022801"/>
    </source>
</evidence>
<evidence type="ECO:0000256" key="4">
    <source>
        <dbReference type="ARBA" id="ARBA00022670"/>
    </source>
</evidence>
<dbReference type="PROSITE" id="PS00708">
    <property type="entry name" value="PRO_ENDOPEP_SER"/>
    <property type="match status" value="1"/>
</dbReference>
<comment type="caution">
    <text evidence="10">The sequence shown here is derived from an EMBL/GenBank/DDBJ whole genome shotgun (WGS) entry which is preliminary data.</text>
</comment>
<comment type="catalytic activity">
    <reaction evidence="1">
        <text>Hydrolysis of Pro-|-Xaa &gt;&gt; Ala-|-Xaa in oligopeptides.</text>
        <dbReference type="EC" id="3.4.21.26"/>
    </reaction>
</comment>
<evidence type="ECO:0000256" key="3">
    <source>
        <dbReference type="ARBA" id="ARBA00011897"/>
    </source>
</evidence>
<keyword evidence="5 10" id="KW-0378">Hydrolase</keyword>
<dbReference type="RefSeq" id="WP_374726363.1">
    <property type="nucleotide sequence ID" value="NZ_JAVDUU010000002.1"/>
</dbReference>
<protein>
    <recommendedName>
        <fullName evidence="3">prolyl oligopeptidase</fullName>
        <ecNumber evidence="3">3.4.21.26</ecNumber>
    </recommendedName>
</protein>
<keyword evidence="11" id="KW-1185">Reference proteome</keyword>
<evidence type="ECO:0000256" key="2">
    <source>
        <dbReference type="ARBA" id="ARBA00005228"/>
    </source>
</evidence>
<dbReference type="SUPFAM" id="SSF53474">
    <property type="entry name" value="alpha/beta-Hydrolases"/>
    <property type="match status" value="1"/>
</dbReference>
<dbReference type="InterPro" id="IPR002471">
    <property type="entry name" value="Pept_S9_AS"/>
</dbReference>
<evidence type="ECO:0000259" key="9">
    <source>
        <dbReference type="Pfam" id="PF02897"/>
    </source>
</evidence>
<evidence type="ECO:0000313" key="11">
    <source>
        <dbReference type="Proteomes" id="UP001247620"/>
    </source>
</evidence>
<feature type="domain" description="Peptidase S9A N-terminal" evidence="9">
    <location>
        <begin position="31"/>
        <end position="432"/>
    </location>
</feature>
<evidence type="ECO:0000313" key="10">
    <source>
        <dbReference type="EMBL" id="MDR6941755.1"/>
    </source>
</evidence>
<comment type="similarity">
    <text evidence="2">Belongs to the peptidase S9A family.</text>
</comment>
<dbReference type="InterPro" id="IPR023302">
    <property type="entry name" value="Pept_S9A_N"/>
</dbReference>
<dbReference type="Pfam" id="PF00326">
    <property type="entry name" value="Peptidase_S9"/>
    <property type="match status" value="1"/>
</dbReference>
<sequence>MKLTACLFALAVLFCGETNAQQMTIKALSYPQTKKVDTVDTYFDTHVPDPYRWLEDDQAADTKEWVKEENKVTQNYLGQIPYRNEMHKQLENLWNYEKYSAPFKEGKYTYFYKNDGLQSQSVLYRQIGDNGTPEIFLDPNKFSADGTTSLQGIDFTRNGELAAYQISEGGSDWRKVIVIKTDDKSIVGDTLNDIKFSGLAWKGTDGFYYSSYDKPVVGSQLSGMTQFHKLYYHKLGTPQSTDKLIFGGDKTPRRYIGAYLTEDERFLVITAATSTTGNELYIQDLSKPGSDIVNVVDNFDNQHTILDNVGSKLYILTNIYSPNFKIVTVDASEPTVTHWHNLIPETKNVLSASTGGGKIFAEYLKDATSFVQQYDMDGRLERTIALPSVGTAAGFGTKKAEKETYYTFTSYIYPPTIFKLDIATGKSVIYKKSGVKFDPELYESKQVFYTSKDKTRIPMIITYKKGTILNGENPTLLYAYGGFGISLTPAFSTSNIILLEHGGIYAVPNLRGGGEYGETWHRKGIKMKKQNVFDDFIAAAEYLIKNKYTSTERLAVSGGSNGGLLIGAMLTQRPDLFKVAFPAVGVMDMLRYNKFTAGAGWSYDYGTAEDSKEMFEYLYNYSPYHALKPNQYPATMVTTADHDDRVVPAHSFKFGARLQEYQRGTAPTIIRIETKAGHGAGQSTAQVISGQVDKWAFMFWNMGIKW</sequence>
<dbReference type="GO" id="GO:0004252">
    <property type="term" value="F:serine-type endopeptidase activity"/>
    <property type="evidence" value="ECO:0007669"/>
    <property type="project" value="UniProtKB-EC"/>
</dbReference>
<dbReference type="InterPro" id="IPR001375">
    <property type="entry name" value="Peptidase_S9_cat"/>
</dbReference>
<feature type="domain" description="Peptidase S9 prolyl oligopeptidase catalytic" evidence="8">
    <location>
        <begin position="490"/>
        <end position="703"/>
    </location>
</feature>
<dbReference type="Pfam" id="PF02897">
    <property type="entry name" value="Peptidase_S9_N"/>
    <property type="match status" value="1"/>
</dbReference>